<dbReference type="KEGG" id="dbk:DGMP_39080"/>
<sequence>MNSTLIGVTGIVLMIVVFMTRMPVAYVMATVGFLGFSIMASLKGGLNLLAKDFYEVFSSYGLTTIPLFILMGQLAFNSG</sequence>
<reference evidence="2" key="1">
    <citation type="submission" date="2020-09" db="EMBL/GenBank/DDBJ databases">
        <title>Desulfogranum mesoprofundum gen. nov., sp. nov., a novel mesophilic, sulfate-reducing chemolithoautotroph isolated from a deep-sea hydrothermal vent chimney in the Suiyo Seamount.</title>
        <authorList>
            <person name="Hashimoto Y."/>
            <person name="Nakagawa S."/>
        </authorList>
    </citation>
    <scope>NUCLEOTIDE SEQUENCE</scope>
    <source>
        <strain evidence="2">KT2</strain>
    </source>
</reference>
<proteinExistence type="predicted"/>
<name>A0A8D5JR63_9BACT</name>
<keyword evidence="1" id="KW-0472">Membrane</keyword>
<feature type="transmembrane region" description="Helical" evidence="1">
    <location>
        <begin position="57"/>
        <end position="76"/>
    </location>
</feature>
<dbReference type="Proteomes" id="UP000826725">
    <property type="component" value="Chromosome"/>
</dbReference>
<accession>A0A8D5JR63</accession>
<keyword evidence="1" id="KW-1133">Transmembrane helix</keyword>
<dbReference type="EMBL" id="AP024086">
    <property type="protein sequence ID" value="BCL63215.1"/>
    <property type="molecule type" value="Genomic_DNA"/>
</dbReference>
<evidence type="ECO:0000313" key="3">
    <source>
        <dbReference type="Proteomes" id="UP000826725"/>
    </source>
</evidence>
<gene>
    <name evidence="2" type="ORF">DGMP_39080</name>
</gene>
<evidence type="ECO:0008006" key="4">
    <source>
        <dbReference type="Google" id="ProtNLM"/>
    </source>
</evidence>
<feature type="transmembrane region" description="Helical" evidence="1">
    <location>
        <begin position="6"/>
        <end position="36"/>
    </location>
</feature>
<keyword evidence="3" id="KW-1185">Reference proteome</keyword>
<organism evidence="2 3">
    <name type="scientific">Desulfomarina profundi</name>
    <dbReference type="NCBI Taxonomy" id="2772557"/>
    <lineage>
        <taxon>Bacteria</taxon>
        <taxon>Pseudomonadati</taxon>
        <taxon>Thermodesulfobacteriota</taxon>
        <taxon>Desulfobulbia</taxon>
        <taxon>Desulfobulbales</taxon>
        <taxon>Desulfobulbaceae</taxon>
        <taxon>Desulfomarina</taxon>
    </lineage>
</organism>
<dbReference type="AlphaFoldDB" id="A0A8D5JR63"/>
<keyword evidence="1" id="KW-0812">Transmembrane</keyword>
<protein>
    <recommendedName>
        <fullName evidence="4">C4-dicarboxylate ABC transporter permease</fullName>
    </recommendedName>
</protein>
<evidence type="ECO:0000256" key="1">
    <source>
        <dbReference type="SAM" id="Phobius"/>
    </source>
</evidence>
<evidence type="ECO:0000313" key="2">
    <source>
        <dbReference type="EMBL" id="BCL63215.1"/>
    </source>
</evidence>